<dbReference type="InterPro" id="IPR003829">
    <property type="entry name" value="Pirin_N_dom"/>
</dbReference>
<comment type="similarity">
    <text evidence="1 2">Belongs to the pirin family.</text>
</comment>
<dbReference type="AlphaFoldDB" id="A0A7S4LI68"/>
<dbReference type="InterPro" id="IPR014710">
    <property type="entry name" value="RmlC-like_jellyroll"/>
</dbReference>
<evidence type="ECO:0000256" key="1">
    <source>
        <dbReference type="ARBA" id="ARBA00008416"/>
    </source>
</evidence>
<organism evidence="4">
    <name type="scientific">Eutreptiella gymnastica</name>
    <dbReference type="NCBI Taxonomy" id="73025"/>
    <lineage>
        <taxon>Eukaryota</taxon>
        <taxon>Discoba</taxon>
        <taxon>Euglenozoa</taxon>
        <taxon>Euglenida</taxon>
        <taxon>Spirocuta</taxon>
        <taxon>Euglenophyceae</taxon>
        <taxon>Eutreptiales</taxon>
        <taxon>Eutreptiaceae</taxon>
        <taxon>Eutreptiella</taxon>
    </lineage>
</organism>
<dbReference type="Gene3D" id="2.60.120.10">
    <property type="entry name" value="Jelly Rolls"/>
    <property type="match status" value="1"/>
</dbReference>
<evidence type="ECO:0000256" key="2">
    <source>
        <dbReference type="RuleBase" id="RU003457"/>
    </source>
</evidence>
<name>A0A7S4LI68_9EUGL</name>
<evidence type="ECO:0000313" key="4">
    <source>
        <dbReference type="EMBL" id="CAE0830964.1"/>
    </source>
</evidence>
<reference evidence="4" key="1">
    <citation type="submission" date="2021-01" db="EMBL/GenBank/DDBJ databases">
        <authorList>
            <person name="Corre E."/>
            <person name="Pelletier E."/>
            <person name="Niang G."/>
            <person name="Scheremetjew M."/>
            <person name="Finn R."/>
            <person name="Kale V."/>
            <person name="Holt S."/>
            <person name="Cochrane G."/>
            <person name="Meng A."/>
            <person name="Brown T."/>
            <person name="Cohen L."/>
        </authorList>
    </citation>
    <scope>NUCLEOTIDE SEQUENCE</scope>
    <source>
        <strain evidence="4">CCMP1594</strain>
    </source>
</reference>
<gene>
    <name evidence="4" type="ORF">EGYM00163_LOCUS42246</name>
</gene>
<dbReference type="EMBL" id="HBJA01122612">
    <property type="protein sequence ID" value="CAE0830964.1"/>
    <property type="molecule type" value="Transcribed_RNA"/>
</dbReference>
<proteinExistence type="inferred from homology"/>
<dbReference type="InterPro" id="IPR012093">
    <property type="entry name" value="Pirin"/>
</dbReference>
<feature type="domain" description="Pirin N-terminal" evidence="3">
    <location>
        <begin position="64"/>
        <end position="131"/>
    </location>
</feature>
<accession>A0A7S4LI68</accession>
<dbReference type="PANTHER" id="PTHR13903">
    <property type="entry name" value="PIRIN-RELATED"/>
    <property type="match status" value="1"/>
</dbReference>
<evidence type="ECO:0000259" key="3">
    <source>
        <dbReference type="Pfam" id="PF02678"/>
    </source>
</evidence>
<dbReference type="PANTHER" id="PTHR13903:SF8">
    <property type="entry name" value="PIRIN"/>
    <property type="match status" value="1"/>
</dbReference>
<protein>
    <recommendedName>
        <fullName evidence="3">Pirin N-terminal domain-containing protein</fullName>
    </recommendedName>
</protein>
<sequence>MHLRPRCTTMAQRSVIRVVPATPTGPLLRLIGGLDCKGKGTDHPLLEVGPVCLLDRGSIVGKDQPKFGMHPHYGLIAVTYPFDGAFTDGDNINGDSGHVTRDGMVYVVSAGQGVCHQEYTVEEGTHHMIQTIFRIPKDKLAAHPVPSIGRAVPADMPTVTLEGGATFQIVLGANAGAASPANVATLPRCAFLRVRVPPGRTATVPLDPDLTEGYALVVSGVGRFAGDAADVSPQSGLVLFGPGEGLVVTNADAGAALDAVVVAGAPLAEPWVKTLGLNGFIVTESEAAGDRMMARIMERQMEFTYKDLEGLP</sequence>
<dbReference type="InterPro" id="IPR011051">
    <property type="entry name" value="RmlC_Cupin_sf"/>
</dbReference>
<dbReference type="Pfam" id="PF02678">
    <property type="entry name" value="Pirin"/>
    <property type="match status" value="1"/>
</dbReference>
<dbReference type="SUPFAM" id="SSF51182">
    <property type="entry name" value="RmlC-like cupins"/>
    <property type="match status" value="1"/>
</dbReference>